<keyword evidence="2" id="KW-1133">Transmembrane helix</keyword>
<evidence type="ECO:0000313" key="4">
    <source>
        <dbReference type="Proteomes" id="UP001210211"/>
    </source>
</evidence>
<sequence length="85" mass="9808">MWRQYIRAMAEDPTKRTSSGPGSYGGGMFRRYSPTTWAVGGVLVAGAIGYYMFYDKSKRHKGREYDRDYRSVPTVADRDRDVRTK</sequence>
<reference evidence="3 4" key="1">
    <citation type="journal article" date="2022" name="Cell">
        <title>Repeat-based holocentromeres influence genome architecture and karyotype evolution.</title>
        <authorList>
            <person name="Hofstatter P.G."/>
            <person name="Thangavel G."/>
            <person name="Lux T."/>
            <person name="Neumann P."/>
            <person name="Vondrak T."/>
            <person name="Novak P."/>
            <person name="Zhang M."/>
            <person name="Costa L."/>
            <person name="Castellani M."/>
            <person name="Scott A."/>
            <person name="Toegelov H."/>
            <person name="Fuchs J."/>
            <person name="Mata-Sucre Y."/>
            <person name="Dias Y."/>
            <person name="Vanzela A.L.L."/>
            <person name="Huettel B."/>
            <person name="Almeida C.C.S."/>
            <person name="Simkova H."/>
            <person name="Souza G."/>
            <person name="Pedrosa-Harand A."/>
            <person name="Macas J."/>
            <person name="Mayer K.F.X."/>
            <person name="Houben A."/>
            <person name="Marques A."/>
        </authorList>
    </citation>
    <scope>NUCLEOTIDE SEQUENCE [LARGE SCALE GENOMIC DNA]</scope>
    <source>
        <strain evidence="3">RhyTen1mFocal</strain>
    </source>
</reference>
<gene>
    <name evidence="3" type="ORF">LUZ61_011748</name>
</gene>
<feature type="region of interest" description="Disordered" evidence="1">
    <location>
        <begin position="1"/>
        <end position="25"/>
    </location>
</feature>
<proteinExistence type="predicted"/>
<feature type="transmembrane region" description="Helical" evidence="2">
    <location>
        <begin position="35"/>
        <end position="53"/>
    </location>
</feature>
<protein>
    <submittedName>
        <fullName evidence="3">Uncharacterized protein</fullName>
    </submittedName>
</protein>
<keyword evidence="2" id="KW-0472">Membrane</keyword>
<keyword evidence="4" id="KW-1185">Reference proteome</keyword>
<dbReference type="EMBL" id="JAMRDG010000001">
    <property type="protein sequence ID" value="KAJ3708043.1"/>
    <property type="molecule type" value="Genomic_DNA"/>
</dbReference>
<name>A0AAD6F0V3_9POAL</name>
<evidence type="ECO:0000256" key="1">
    <source>
        <dbReference type="SAM" id="MobiDB-lite"/>
    </source>
</evidence>
<dbReference type="Proteomes" id="UP001210211">
    <property type="component" value="Unassembled WGS sequence"/>
</dbReference>
<dbReference type="AlphaFoldDB" id="A0AAD6F0V3"/>
<evidence type="ECO:0000256" key="2">
    <source>
        <dbReference type="SAM" id="Phobius"/>
    </source>
</evidence>
<accession>A0AAD6F0V3</accession>
<comment type="caution">
    <text evidence="3">The sequence shown here is derived from an EMBL/GenBank/DDBJ whole genome shotgun (WGS) entry which is preliminary data.</text>
</comment>
<organism evidence="3 4">
    <name type="scientific">Rhynchospora tenuis</name>
    <dbReference type="NCBI Taxonomy" id="198213"/>
    <lineage>
        <taxon>Eukaryota</taxon>
        <taxon>Viridiplantae</taxon>
        <taxon>Streptophyta</taxon>
        <taxon>Embryophyta</taxon>
        <taxon>Tracheophyta</taxon>
        <taxon>Spermatophyta</taxon>
        <taxon>Magnoliopsida</taxon>
        <taxon>Liliopsida</taxon>
        <taxon>Poales</taxon>
        <taxon>Cyperaceae</taxon>
        <taxon>Cyperoideae</taxon>
        <taxon>Rhynchosporeae</taxon>
        <taxon>Rhynchospora</taxon>
    </lineage>
</organism>
<evidence type="ECO:0000313" key="3">
    <source>
        <dbReference type="EMBL" id="KAJ3708043.1"/>
    </source>
</evidence>
<keyword evidence="2" id="KW-0812">Transmembrane</keyword>